<dbReference type="WBParaSite" id="EVEC_0000121401-mRNA-1">
    <property type="protein sequence ID" value="EVEC_0000121401-mRNA-1"/>
    <property type="gene ID" value="EVEC_0000121401"/>
</dbReference>
<evidence type="ECO:0000313" key="2">
    <source>
        <dbReference type="EMBL" id="VDD85779.1"/>
    </source>
</evidence>
<feature type="chain" id="PRO_5043122501" evidence="1">
    <location>
        <begin position="31"/>
        <end position="93"/>
    </location>
</feature>
<feature type="signal peptide" evidence="1">
    <location>
        <begin position="1"/>
        <end position="30"/>
    </location>
</feature>
<reference evidence="2 3" key="2">
    <citation type="submission" date="2018-10" db="EMBL/GenBank/DDBJ databases">
        <authorList>
            <consortium name="Pathogen Informatics"/>
        </authorList>
    </citation>
    <scope>NUCLEOTIDE SEQUENCE [LARGE SCALE GENOMIC DNA]</scope>
</reference>
<sequence>MFVPGPLFSPATSLLLLLVNPVFLPLFAEGYVEILLDSGDFGKYKGEKYLELQTGDNLTLICDSHSLITWYGPNGTKLTDSHAGGVSFFIPLV</sequence>
<gene>
    <name evidence="2" type="ORF">EVEC_LOCUS922</name>
</gene>
<proteinExistence type="predicted"/>
<dbReference type="EMBL" id="UXUI01007150">
    <property type="protein sequence ID" value="VDD85779.1"/>
    <property type="molecule type" value="Genomic_DNA"/>
</dbReference>
<evidence type="ECO:0000256" key="1">
    <source>
        <dbReference type="SAM" id="SignalP"/>
    </source>
</evidence>
<accession>A0A0N4UUX4</accession>
<keyword evidence="3" id="KW-1185">Reference proteome</keyword>
<reference evidence="4" key="1">
    <citation type="submission" date="2017-02" db="UniProtKB">
        <authorList>
            <consortium name="WormBaseParasite"/>
        </authorList>
    </citation>
    <scope>IDENTIFICATION</scope>
</reference>
<protein>
    <submittedName>
        <fullName evidence="4">Bulb-type lectin domain-containing protein</fullName>
    </submittedName>
</protein>
<evidence type="ECO:0000313" key="3">
    <source>
        <dbReference type="Proteomes" id="UP000274131"/>
    </source>
</evidence>
<keyword evidence="1" id="KW-0732">Signal</keyword>
<organism evidence="4">
    <name type="scientific">Enterobius vermicularis</name>
    <name type="common">Human pinworm</name>
    <dbReference type="NCBI Taxonomy" id="51028"/>
    <lineage>
        <taxon>Eukaryota</taxon>
        <taxon>Metazoa</taxon>
        <taxon>Ecdysozoa</taxon>
        <taxon>Nematoda</taxon>
        <taxon>Chromadorea</taxon>
        <taxon>Rhabditida</taxon>
        <taxon>Spirurina</taxon>
        <taxon>Oxyuridomorpha</taxon>
        <taxon>Oxyuroidea</taxon>
        <taxon>Oxyuridae</taxon>
        <taxon>Enterobius</taxon>
    </lineage>
</organism>
<dbReference type="Proteomes" id="UP000274131">
    <property type="component" value="Unassembled WGS sequence"/>
</dbReference>
<name>A0A0N4UUX4_ENTVE</name>
<evidence type="ECO:0000313" key="4">
    <source>
        <dbReference type="WBParaSite" id="EVEC_0000121401-mRNA-1"/>
    </source>
</evidence>
<dbReference type="AlphaFoldDB" id="A0A0N4UUX4"/>